<dbReference type="GO" id="GO:0006281">
    <property type="term" value="P:DNA repair"/>
    <property type="evidence" value="ECO:0007669"/>
    <property type="project" value="TreeGrafter"/>
</dbReference>
<dbReference type="SFLD" id="SFLDG01129">
    <property type="entry name" value="C1.5:_HAD__Beta-PGM__Phosphata"/>
    <property type="match status" value="1"/>
</dbReference>
<dbReference type="GO" id="GO:0046295">
    <property type="term" value="P:glycolate biosynthetic process"/>
    <property type="evidence" value="ECO:0007669"/>
    <property type="project" value="UniProtKB-UniRule"/>
</dbReference>
<feature type="binding site" evidence="13">
    <location>
        <position position="19"/>
    </location>
    <ligand>
        <name>Mg(2+)</name>
        <dbReference type="ChEBI" id="CHEBI:18420"/>
    </ligand>
</feature>
<evidence type="ECO:0000256" key="12">
    <source>
        <dbReference type="ARBA" id="ARBA00059247"/>
    </source>
</evidence>
<evidence type="ECO:0000256" key="9">
    <source>
        <dbReference type="ARBA" id="ARBA00022801"/>
    </source>
</evidence>
<dbReference type="GO" id="GO:0005829">
    <property type="term" value="C:cytosol"/>
    <property type="evidence" value="ECO:0007669"/>
    <property type="project" value="TreeGrafter"/>
</dbReference>
<comment type="caution">
    <text evidence="14">The sequence shown here is derived from an EMBL/GenBank/DDBJ whole genome shotgun (WGS) entry which is preliminary data.</text>
</comment>
<comment type="cofactor">
    <cofactor evidence="2 13">
        <name>Mg(2+)</name>
        <dbReference type="ChEBI" id="CHEBI:18420"/>
    </cofactor>
</comment>
<keyword evidence="15" id="KW-1185">Reference proteome</keyword>
<evidence type="ECO:0000256" key="3">
    <source>
        <dbReference type="ARBA" id="ARBA00004818"/>
    </source>
</evidence>
<dbReference type="InterPro" id="IPR036412">
    <property type="entry name" value="HAD-like_sf"/>
</dbReference>
<evidence type="ECO:0000256" key="11">
    <source>
        <dbReference type="ARBA" id="ARBA00023277"/>
    </source>
</evidence>
<dbReference type="PRINTS" id="PR00413">
    <property type="entry name" value="HADHALOGNASE"/>
</dbReference>
<evidence type="ECO:0000256" key="1">
    <source>
        <dbReference type="ARBA" id="ARBA00000830"/>
    </source>
</evidence>
<dbReference type="PANTHER" id="PTHR43434:SF1">
    <property type="entry name" value="PHOSPHOGLYCOLATE PHOSPHATASE"/>
    <property type="match status" value="1"/>
</dbReference>
<evidence type="ECO:0000256" key="6">
    <source>
        <dbReference type="ARBA" id="ARBA00013078"/>
    </source>
</evidence>
<feature type="active site" description="Nucleophile" evidence="13">
    <location>
        <position position="19"/>
    </location>
</feature>
<evidence type="ECO:0000256" key="7">
    <source>
        <dbReference type="ARBA" id="ARBA00022567"/>
    </source>
</evidence>
<evidence type="ECO:0000313" key="15">
    <source>
        <dbReference type="Proteomes" id="UP000293433"/>
    </source>
</evidence>
<dbReference type="Gene3D" id="1.10.150.240">
    <property type="entry name" value="Putative phosphatase, domain 2"/>
    <property type="match status" value="1"/>
</dbReference>
<dbReference type="InterPro" id="IPR050155">
    <property type="entry name" value="HAD-like_hydrolase_sf"/>
</dbReference>
<evidence type="ECO:0000256" key="2">
    <source>
        <dbReference type="ARBA" id="ARBA00001946"/>
    </source>
</evidence>
<organism evidence="14 15">
    <name type="scientific">Sphaerotilus mobilis</name>
    <dbReference type="NCBI Taxonomy" id="47994"/>
    <lineage>
        <taxon>Bacteria</taxon>
        <taxon>Pseudomonadati</taxon>
        <taxon>Pseudomonadota</taxon>
        <taxon>Betaproteobacteria</taxon>
        <taxon>Burkholderiales</taxon>
        <taxon>Sphaerotilaceae</taxon>
        <taxon>Sphaerotilus</taxon>
    </lineage>
</organism>
<dbReference type="InterPro" id="IPR023214">
    <property type="entry name" value="HAD_sf"/>
</dbReference>
<dbReference type="InterPro" id="IPR006439">
    <property type="entry name" value="HAD-SF_hydro_IA"/>
</dbReference>
<dbReference type="SFLD" id="SFLDS00003">
    <property type="entry name" value="Haloacid_Dehalogenase"/>
    <property type="match status" value="1"/>
</dbReference>
<keyword evidence="9 13" id="KW-0378">Hydrolase</keyword>
<dbReference type="SFLD" id="SFLDG01135">
    <property type="entry name" value="C1.5.6:_HAD__Beta-PGM__Phospha"/>
    <property type="match status" value="1"/>
</dbReference>
<dbReference type="AlphaFoldDB" id="A0A4Q7LJ86"/>
<dbReference type="GO" id="GO:0019253">
    <property type="term" value="P:reductive pentose-phosphate cycle"/>
    <property type="evidence" value="ECO:0007669"/>
    <property type="project" value="UniProtKB-KW"/>
</dbReference>
<dbReference type="InterPro" id="IPR037512">
    <property type="entry name" value="PGPase_prok"/>
</dbReference>
<evidence type="ECO:0000256" key="10">
    <source>
        <dbReference type="ARBA" id="ARBA00022842"/>
    </source>
</evidence>
<name>A0A4Q7LJ86_9BURK</name>
<dbReference type="Proteomes" id="UP000293433">
    <property type="component" value="Unassembled WGS sequence"/>
</dbReference>
<keyword evidence="7" id="KW-0113">Calvin cycle</keyword>
<sequence length="227" mass="24378">MSRTVLTLQGWPIEAAIVDLDGTMVDTQGDFVVALGRMLTELGLPGVDRAFVSLTVGKGSEHLIRRTLAHVGAADVDALYEPAWAAYQRHYLAINGQHSQVYPGVVEGLARLRSLGLPLACLTNKPGDFARPLLARKRLDGHFAHVFGGDAFARKKPDPLPLIETCRALGTVPSRTLMVGDSRNDAEAAHAAGCPVVLLRHGYNHGEPIEAVPALAHLDRLDALAFD</sequence>
<evidence type="ECO:0000256" key="4">
    <source>
        <dbReference type="ARBA" id="ARBA00006171"/>
    </source>
</evidence>
<comment type="pathway">
    <text evidence="3 13">Organic acid metabolism; glycolate biosynthesis; glycolate from 2-phosphoglycolate: step 1/1.</text>
</comment>
<dbReference type="GO" id="GO:0046872">
    <property type="term" value="F:metal ion binding"/>
    <property type="evidence" value="ECO:0007669"/>
    <property type="project" value="UniProtKB-KW"/>
</dbReference>
<evidence type="ECO:0000313" key="14">
    <source>
        <dbReference type="EMBL" id="RZS54596.1"/>
    </source>
</evidence>
<dbReference type="InterPro" id="IPR041492">
    <property type="entry name" value="HAD_2"/>
</dbReference>
<comment type="function">
    <text evidence="12 13">Specifically catalyzes the dephosphorylation of 2-phosphoglycolate. Is involved in the dissimilation of the intracellular 2-phosphoglycolate formed during the DNA repair of 3'-phosphoglycolate ends, a major class of DNA lesions induced by oxidative stress.</text>
</comment>
<comment type="catalytic activity">
    <reaction evidence="1 13">
        <text>2-phosphoglycolate + H2O = glycolate + phosphate</text>
        <dbReference type="Rhea" id="RHEA:14369"/>
        <dbReference type="ChEBI" id="CHEBI:15377"/>
        <dbReference type="ChEBI" id="CHEBI:29805"/>
        <dbReference type="ChEBI" id="CHEBI:43474"/>
        <dbReference type="ChEBI" id="CHEBI:58033"/>
        <dbReference type="EC" id="3.1.3.18"/>
    </reaction>
</comment>
<keyword evidence="8 13" id="KW-0479">Metal-binding</keyword>
<dbReference type="SUPFAM" id="SSF56784">
    <property type="entry name" value="HAD-like"/>
    <property type="match status" value="1"/>
</dbReference>
<dbReference type="PANTHER" id="PTHR43434">
    <property type="entry name" value="PHOSPHOGLYCOLATE PHOSPHATASE"/>
    <property type="match status" value="1"/>
</dbReference>
<dbReference type="HAMAP" id="MF_00495">
    <property type="entry name" value="GPH_hydrolase_bact"/>
    <property type="match status" value="1"/>
</dbReference>
<dbReference type="Pfam" id="PF13419">
    <property type="entry name" value="HAD_2"/>
    <property type="match status" value="1"/>
</dbReference>
<gene>
    <name evidence="14" type="ORF">EV685_2078</name>
</gene>
<evidence type="ECO:0000256" key="8">
    <source>
        <dbReference type="ARBA" id="ARBA00022723"/>
    </source>
</evidence>
<dbReference type="NCBIfam" id="TIGR01549">
    <property type="entry name" value="HAD-SF-IA-v1"/>
    <property type="match status" value="1"/>
</dbReference>
<evidence type="ECO:0000256" key="13">
    <source>
        <dbReference type="HAMAP-Rule" id="MF_00495"/>
    </source>
</evidence>
<keyword evidence="11 13" id="KW-0119">Carbohydrate metabolism</keyword>
<dbReference type="UniPathway" id="UPA00865">
    <property type="reaction ID" value="UER00834"/>
</dbReference>
<proteinExistence type="inferred from homology"/>
<comment type="subunit">
    <text evidence="5">Homotrimer.</text>
</comment>
<feature type="binding site" evidence="13">
    <location>
        <position position="21"/>
    </location>
    <ligand>
        <name>Mg(2+)</name>
        <dbReference type="ChEBI" id="CHEBI:18420"/>
    </ligand>
</feature>
<comment type="similarity">
    <text evidence="4 13">Belongs to the HAD-like hydrolase superfamily. CbbY/CbbZ/Gph/YieH family.</text>
</comment>
<dbReference type="FunFam" id="3.40.50.1000:FF:000022">
    <property type="entry name" value="Phosphoglycolate phosphatase"/>
    <property type="match status" value="1"/>
</dbReference>
<reference evidence="14 15" key="1">
    <citation type="submission" date="2019-02" db="EMBL/GenBank/DDBJ databases">
        <title>Genomic Encyclopedia of Type Strains, Phase IV (KMG-IV): sequencing the most valuable type-strain genomes for metagenomic binning, comparative biology and taxonomic classification.</title>
        <authorList>
            <person name="Goeker M."/>
        </authorList>
    </citation>
    <scope>NUCLEOTIDE SEQUENCE [LARGE SCALE GENOMIC DNA]</scope>
    <source>
        <strain evidence="14 15">DSM 10617</strain>
    </source>
</reference>
<dbReference type="InterPro" id="IPR023198">
    <property type="entry name" value="PGP-like_dom2"/>
</dbReference>
<feature type="binding site" evidence="13">
    <location>
        <position position="181"/>
    </location>
    <ligand>
        <name>Mg(2+)</name>
        <dbReference type="ChEBI" id="CHEBI:18420"/>
    </ligand>
</feature>
<dbReference type="EC" id="3.1.3.18" evidence="6 13"/>
<dbReference type="Gene3D" id="3.40.50.1000">
    <property type="entry name" value="HAD superfamily/HAD-like"/>
    <property type="match status" value="1"/>
</dbReference>
<protein>
    <recommendedName>
        <fullName evidence="6 13">Phosphoglycolate phosphatase</fullName>
        <shortName evidence="13">PGP</shortName>
        <shortName evidence="13">PGPase</shortName>
        <ecNumber evidence="6 13">3.1.3.18</ecNumber>
    </recommendedName>
</protein>
<dbReference type="GO" id="GO:0008967">
    <property type="term" value="F:phosphoglycolate phosphatase activity"/>
    <property type="evidence" value="ECO:0007669"/>
    <property type="project" value="UniProtKB-UniRule"/>
</dbReference>
<evidence type="ECO:0000256" key="5">
    <source>
        <dbReference type="ARBA" id="ARBA00011233"/>
    </source>
</evidence>
<dbReference type="NCBIfam" id="TIGR01449">
    <property type="entry name" value="PGP_bact"/>
    <property type="match status" value="1"/>
</dbReference>
<dbReference type="EMBL" id="SGWV01000009">
    <property type="protein sequence ID" value="RZS54596.1"/>
    <property type="molecule type" value="Genomic_DNA"/>
</dbReference>
<dbReference type="RefSeq" id="WP_275938345.1">
    <property type="nucleotide sequence ID" value="NZ_SGWV01000009.1"/>
</dbReference>
<accession>A0A4Q7LJ86</accession>
<keyword evidence="10 13" id="KW-0460">Magnesium</keyword>